<dbReference type="EMBL" id="PSNW01000003">
    <property type="protein sequence ID" value="PPE74561.1"/>
    <property type="molecule type" value="Genomic_DNA"/>
</dbReference>
<dbReference type="Pfam" id="PF00440">
    <property type="entry name" value="TetR_N"/>
    <property type="match status" value="1"/>
</dbReference>
<evidence type="ECO:0000256" key="3">
    <source>
        <dbReference type="SAM" id="MobiDB-lite"/>
    </source>
</evidence>
<dbReference type="PANTHER" id="PTHR43479">
    <property type="entry name" value="ACREF/ENVCD OPERON REPRESSOR-RELATED"/>
    <property type="match status" value="1"/>
</dbReference>
<comment type="caution">
    <text evidence="5">The sequence shown here is derived from an EMBL/GenBank/DDBJ whole genome shotgun (WGS) entry which is preliminary data.</text>
</comment>
<evidence type="ECO:0000256" key="2">
    <source>
        <dbReference type="PROSITE-ProRule" id="PRU00335"/>
    </source>
</evidence>
<dbReference type="PRINTS" id="PR00455">
    <property type="entry name" value="HTHTETR"/>
</dbReference>
<dbReference type="InterPro" id="IPR001647">
    <property type="entry name" value="HTH_TetR"/>
</dbReference>
<evidence type="ECO:0000256" key="1">
    <source>
        <dbReference type="ARBA" id="ARBA00023125"/>
    </source>
</evidence>
<keyword evidence="1 2" id="KW-0238">DNA-binding</keyword>
<dbReference type="PROSITE" id="PS50977">
    <property type="entry name" value="HTH_TETR_2"/>
    <property type="match status" value="1"/>
</dbReference>
<organism evidence="5 6">
    <name type="scientific">Solimonas fluminis</name>
    <dbReference type="NCBI Taxonomy" id="2086571"/>
    <lineage>
        <taxon>Bacteria</taxon>
        <taxon>Pseudomonadati</taxon>
        <taxon>Pseudomonadota</taxon>
        <taxon>Gammaproteobacteria</taxon>
        <taxon>Nevskiales</taxon>
        <taxon>Nevskiaceae</taxon>
        <taxon>Solimonas</taxon>
    </lineage>
</organism>
<reference evidence="5 6" key="1">
    <citation type="submission" date="2018-02" db="EMBL/GenBank/DDBJ databases">
        <title>Genome sequencing of Solimonas sp. HR-BB.</title>
        <authorList>
            <person name="Lee Y."/>
            <person name="Jeon C.O."/>
        </authorList>
    </citation>
    <scope>NUCLEOTIDE SEQUENCE [LARGE SCALE GENOMIC DNA]</scope>
    <source>
        <strain evidence="5 6">HR-BB</strain>
    </source>
</reference>
<dbReference type="OrthoDB" id="4541465at2"/>
<evidence type="ECO:0000313" key="5">
    <source>
        <dbReference type="EMBL" id="PPE74561.1"/>
    </source>
</evidence>
<accession>A0A2S5THX1</accession>
<dbReference type="InterPro" id="IPR049513">
    <property type="entry name" value="TetR_C_40"/>
</dbReference>
<dbReference type="Gene3D" id="1.10.357.10">
    <property type="entry name" value="Tetracycline Repressor, domain 2"/>
    <property type="match status" value="1"/>
</dbReference>
<protein>
    <submittedName>
        <fullName evidence="5">TetR family transcriptional regulator</fullName>
    </submittedName>
</protein>
<name>A0A2S5THX1_9GAMM</name>
<feature type="region of interest" description="Disordered" evidence="3">
    <location>
        <begin position="1"/>
        <end position="35"/>
    </location>
</feature>
<feature type="domain" description="HTH tetR-type" evidence="4">
    <location>
        <begin position="35"/>
        <end position="95"/>
    </location>
</feature>
<feature type="DNA-binding region" description="H-T-H motif" evidence="2">
    <location>
        <begin position="58"/>
        <end position="77"/>
    </location>
</feature>
<dbReference type="GO" id="GO:0003677">
    <property type="term" value="F:DNA binding"/>
    <property type="evidence" value="ECO:0007669"/>
    <property type="project" value="UniProtKB-UniRule"/>
</dbReference>
<evidence type="ECO:0000259" key="4">
    <source>
        <dbReference type="PROSITE" id="PS50977"/>
    </source>
</evidence>
<dbReference type="SUPFAM" id="SSF46689">
    <property type="entry name" value="Homeodomain-like"/>
    <property type="match status" value="1"/>
</dbReference>
<dbReference type="InterPro" id="IPR009057">
    <property type="entry name" value="Homeodomain-like_sf"/>
</dbReference>
<proteinExistence type="predicted"/>
<dbReference type="InterPro" id="IPR050624">
    <property type="entry name" value="HTH-type_Tx_Regulator"/>
</dbReference>
<keyword evidence="6" id="KW-1185">Reference proteome</keyword>
<dbReference type="Proteomes" id="UP000238220">
    <property type="component" value="Unassembled WGS sequence"/>
</dbReference>
<gene>
    <name evidence="5" type="ORF">C3942_07300</name>
</gene>
<evidence type="ECO:0000313" key="6">
    <source>
        <dbReference type="Proteomes" id="UP000238220"/>
    </source>
</evidence>
<feature type="compositionally biased region" description="Basic and acidic residues" evidence="3">
    <location>
        <begin position="18"/>
        <end position="30"/>
    </location>
</feature>
<sequence>MPKTSAPKSKAAKPAAGKKTEVVAEKEPRGARRRRETRTKLLDAAFRLMAERGMDGVAINEITEEADVGFGSFYNHFESKEAIYDALMNTVFEDFAKHLDELTTGIDDSAVMVSHCIRFTILRARKEPTWGKFLVREGYSARVLSRGLGQFLLRDILKGVAKKRFKSPDLLMSFVGVGSMVLGAIAANAEASSLRGPLSEQLRKMGLETDNIPERAATLALVSLGIPEREAAAIARLPLPSP</sequence>
<dbReference type="AlphaFoldDB" id="A0A2S5THX1"/>
<dbReference type="Pfam" id="PF21306">
    <property type="entry name" value="TetR_C_40"/>
    <property type="match status" value="1"/>
</dbReference>
<dbReference type="PANTHER" id="PTHR43479:SF11">
    <property type="entry name" value="ACREF_ENVCD OPERON REPRESSOR-RELATED"/>
    <property type="match status" value="1"/>
</dbReference>
<feature type="compositionally biased region" description="Low complexity" evidence="3">
    <location>
        <begin position="1"/>
        <end position="17"/>
    </location>
</feature>
<dbReference type="RefSeq" id="WP_104229719.1">
    <property type="nucleotide sequence ID" value="NZ_PSNW01000003.1"/>
</dbReference>